<protein>
    <submittedName>
        <fullName evidence="2">Cupin domain-containing protein</fullName>
    </submittedName>
</protein>
<dbReference type="InterPro" id="IPR014710">
    <property type="entry name" value="RmlC-like_jellyroll"/>
</dbReference>
<dbReference type="Proteomes" id="UP001595616">
    <property type="component" value="Unassembled WGS sequence"/>
</dbReference>
<dbReference type="InterPro" id="IPR013096">
    <property type="entry name" value="Cupin_2"/>
</dbReference>
<proteinExistence type="predicted"/>
<evidence type="ECO:0000259" key="1">
    <source>
        <dbReference type="Pfam" id="PF07883"/>
    </source>
</evidence>
<keyword evidence="3" id="KW-1185">Reference proteome</keyword>
<dbReference type="RefSeq" id="WP_379839062.1">
    <property type="nucleotide sequence ID" value="NZ_JBHRYQ010000001.1"/>
</dbReference>
<dbReference type="Gene3D" id="2.60.120.10">
    <property type="entry name" value="Jelly Rolls"/>
    <property type="match status" value="1"/>
</dbReference>
<reference evidence="3" key="1">
    <citation type="journal article" date="2019" name="Int. J. Syst. Evol. Microbiol.">
        <title>The Global Catalogue of Microorganisms (GCM) 10K type strain sequencing project: providing services to taxonomists for standard genome sequencing and annotation.</title>
        <authorList>
            <consortium name="The Broad Institute Genomics Platform"/>
            <consortium name="The Broad Institute Genome Sequencing Center for Infectious Disease"/>
            <person name="Wu L."/>
            <person name="Ma J."/>
        </authorList>
    </citation>
    <scope>NUCLEOTIDE SEQUENCE [LARGE SCALE GENOMIC DNA]</scope>
    <source>
        <strain evidence="3">CECT 7956</strain>
    </source>
</reference>
<dbReference type="Pfam" id="PF07883">
    <property type="entry name" value="Cupin_2"/>
    <property type="match status" value="1"/>
</dbReference>
<sequence>MNIKELHTDQKAVSAVSLFKGENNMANAIQIQKNETLKEHITKIPALLLCVDGEVVFENEKLEKHTLKKGDYVHIEPNVKHWLIAKETCQLVLFK</sequence>
<gene>
    <name evidence="2" type="ORF">ACFOOI_16155</name>
</gene>
<organism evidence="2 3">
    <name type="scientific">Lacihabitans lacunae</name>
    <dbReference type="NCBI Taxonomy" id="1028214"/>
    <lineage>
        <taxon>Bacteria</taxon>
        <taxon>Pseudomonadati</taxon>
        <taxon>Bacteroidota</taxon>
        <taxon>Cytophagia</taxon>
        <taxon>Cytophagales</taxon>
        <taxon>Leadbetterellaceae</taxon>
        <taxon>Lacihabitans</taxon>
    </lineage>
</organism>
<accession>A0ABV7YYT9</accession>
<feature type="domain" description="Cupin type-2" evidence="1">
    <location>
        <begin position="31"/>
        <end position="88"/>
    </location>
</feature>
<dbReference type="InterPro" id="IPR011051">
    <property type="entry name" value="RmlC_Cupin_sf"/>
</dbReference>
<evidence type="ECO:0000313" key="2">
    <source>
        <dbReference type="EMBL" id="MFC3812195.1"/>
    </source>
</evidence>
<name>A0ABV7YYT9_9BACT</name>
<comment type="caution">
    <text evidence="2">The sequence shown here is derived from an EMBL/GenBank/DDBJ whole genome shotgun (WGS) entry which is preliminary data.</text>
</comment>
<dbReference type="EMBL" id="JBHRYQ010000001">
    <property type="protein sequence ID" value="MFC3812195.1"/>
    <property type="molecule type" value="Genomic_DNA"/>
</dbReference>
<evidence type="ECO:0000313" key="3">
    <source>
        <dbReference type="Proteomes" id="UP001595616"/>
    </source>
</evidence>
<dbReference type="SUPFAM" id="SSF51182">
    <property type="entry name" value="RmlC-like cupins"/>
    <property type="match status" value="1"/>
</dbReference>